<sequence length="255" mass="28847">MFKNEEPVYWCVVEGSEVWIENGSLPLGSASSLNLNAENAQVIGNYQSKKVVWLNHVEVEQVLPMTPLRSLLHYPEELFLVISRAIQFGHMSQTLRFCPQCGGRNHLNFNQLAMQCGDCRTLHYPRIFPCIIVAIRKENQILLAQHNRHRGGMYTVIAGFVEVGETLEQCVAREVKEETGIEVSNITYFGSQPWAFPSSLMMGFIADYRSGDIKLDKTELVDAQWFGFDELPEVAPEGTIARALIREVTEKSIPN</sequence>
<comment type="cofactor">
    <cofactor evidence="2">
        <name>Zn(2+)</name>
        <dbReference type="ChEBI" id="CHEBI:29105"/>
    </cofactor>
</comment>
<dbReference type="InterPro" id="IPR020476">
    <property type="entry name" value="Nudix_hydrolase"/>
</dbReference>
<dbReference type="EC" id="3.6.1.22" evidence="4"/>
<evidence type="ECO:0000256" key="7">
    <source>
        <dbReference type="ARBA" id="ARBA00022833"/>
    </source>
</evidence>
<dbReference type="FunFam" id="3.90.79.10:FF:000004">
    <property type="entry name" value="NADH pyrophosphatase"/>
    <property type="match status" value="1"/>
</dbReference>
<dbReference type="GO" id="GO:0006742">
    <property type="term" value="P:NADP+ catabolic process"/>
    <property type="evidence" value="ECO:0007669"/>
    <property type="project" value="TreeGrafter"/>
</dbReference>
<keyword evidence="5" id="KW-0479">Metal-binding</keyword>
<accession>A0AAV2VZY6</accession>
<dbReference type="PANTHER" id="PTHR42904">
    <property type="entry name" value="NUDIX HYDROLASE, NUDC SUBFAMILY"/>
    <property type="match status" value="1"/>
</dbReference>
<evidence type="ECO:0000256" key="8">
    <source>
        <dbReference type="ARBA" id="ARBA00022842"/>
    </source>
</evidence>
<reference evidence="14 15" key="1">
    <citation type="journal article" date="2013" name="ISME J.">
        <title>Comparative genomics of pathogenic lineages of Vibrio nigripulchritudo identifies virulence-associated traits.</title>
        <authorList>
            <person name="Goudenege D."/>
            <person name="Labreuche Y."/>
            <person name="Krin E."/>
            <person name="Ansquer D."/>
            <person name="Mangenot S."/>
            <person name="Calteau A."/>
            <person name="Medigue C."/>
            <person name="Mazel D."/>
            <person name="Polz M.F."/>
            <person name="Le Roux F."/>
        </authorList>
    </citation>
    <scope>NUCLEOTIDE SEQUENCE [LARGE SCALE GENOMIC DNA]</scope>
    <source>
        <strain evidence="14 15">SOn1</strain>
    </source>
</reference>
<dbReference type="Pfam" id="PF09297">
    <property type="entry name" value="Zn_ribbon_NUD"/>
    <property type="match status" value="1"/>
</dbReference>
<comment type="caution">
    <text evidence="14">The sequence shown here is derived from an EMBL/GenBank/DDBJ whole genome shotgun (WGS) entry which is preliminary data.</text>
</comment>
<dbReference type="InterPro" id="IPR000086">
    <property type="entry name" value="NUDIX_hydrolase_dom"/>
</dbReference>
<evidence type="ECO:0000256" key="12">
    <source>
        <dbReference type="RuleBase" id="RU003476"/>
    </source>
</evidence>
<dbReference type="InterPro" id="IPR050241">
    <property type="entry name" value="NAD-cap_RNA_hydrolase_NudC"/>
</dbReference>
<keyword evidence="10" id="KW-0464">Manganese</keyword>
<evidence type="ECO:0000256" key="9">
    <source>
        <dbReference type="ARBA" id="ARBA00023027"/>
    </source>
</evidence>
<comment type="catalytic activity">
    <reaction evidence="11">
        <text>a 5'-end NAD(+)-phospho-ribonucleoside in mRNA + H2O = a 5'-end phospho-adenosine-phospho-ribonucleoside in mRNA + beta-nicotinamide D-ribonucleotide + 2 H(+)</text>
        <dbReference type="Rhea" id="RHEA:60876"/>
        <dbReference type="Rhea" id="RHEA-COMP:15698"/>
        <dbReference type="Rhea" id="RHEA-COMP:15719"/>
        <dbReference type="ChEBI" id="CHEBI:14649"/>
        <dbReference type="ChEBI" id="CHEBI:15377"/>
        <dbReference type="ChEBI" id="CHEBI:15378"/>
        <dbReference type="ChEBI" id="CHEBI:144029"/>
        <dbReference type="ChEBI" id="CHEBI:144051"/>
    </reaction>
    <physiologicalReaction direction="left-to-right" evidence="11">
        <dbReference type="Rhea" id="RHEA:60877"/>
    </physiologicalReaction>
</comment>
<evidence type="ECO:0000256" key="5">
    <source>
        <dbReference type="ARBA" id="ARBA00022723"/>
    </source>
</evidence>
<dbReference type="GO" id="GO:0005829">
    <property type="term" value="C:cytosol"/>
    <property type="evidence" value="ECO:0007669"/>
    <property type="project" value="TreeGrafter"/>
</dbReference>
<evidence type="ECO:0000256" key="4">
    <source>
        <dbReference type="ARBA" id="ARBA00012381"/>
    </source>
</evidence>
<organism evidence="14 15">
    <name type="scientific">Vibrio nigripulchritudo SOn1</name>
    <dbReference type="NCBI Taxonomy" id="1238450"/>
    <lineage>
        <taxon>Bacteria</taxon>
        <taxon>Pseudomonadati</taxon>
        <taxon>Pseudomonadota</taxon>
        <taxon>Gammaproteobacteria</taxon>
        <taxon>Vibrionales</taxon>
        <taxon>Vibrionaceae</taxon>
        <taxon>Vibrio</taxon>
    </lineage>
</organism>
<dbReference type="Pfam" id="PF00293">
    <property type="entry name" value="NUDIX"/>
    <property type="match status" value="1"/>
</dbReference>
<dbReference type="InterPro" id="IPR015376">
    <property type="entry name" value="Znr_NADH_PPase"/>
</dbReference>
<dbReference type="PRINTS" id="PR00502">
    <property type="entry name" value="NUDIXFAMILY"/>
</dbReference>
<dbReference type="SUPFAM" id="SSF55811">
    <property type="entry name" value="Nudix"/>
    <property type="match status" value="1"/>
</dbReference>
<keyword evidence="8" id="KW-0460">Magnesium</keyword>
<evidence type="ECO:0000313" key="15">
    <source>
        <dbReference type="Proteomes" id="UP000018211"/>
    </source>
</evidence>
<dbReference type="InterPro" id="IPR015797">
    <property type="entry name" value="NUDIX_hydrolase-like_dom_sf"/>
</dbReference>
<dbReference type="Gene3D" id="3.90.79.10">
    <property type="entry name" value="Nucleoside Triphosphate Pyrophosphohydrolase"/>
    <property type="match status" value="1"/>
</dbReference>
<dbReference type="NCBIfam" id="NF001299">
    <property type="entry name" value="PRK00241.1"/>
    <property type="match status" value="1"/>
</dbReference>
<evidence type="ECO:0000256" key="11">
    <source>
        <dbReference type="ARBA" id="ARBA00023679"/>
    </source>
</evidence>
<comment type="cofactor">
    <cofactor evidence="1">
        <name>Mg(2+)</name>
        <dbReference type="ChEBI" id="CHEBI:18420"/>
    </cofactor>
</comment>
<dbReference type="EMBL" id="CAOF01000192">
    <property type="protein sequence ID" value="CCO49942.1"/>
    <property type="molecule type" value="Genomic_DNA"/>
</dbReference>
<dbReference type="PANTHER" id="PTHR42904:SF6">
    <property type="entry name" value="NAD-CAPPED RNA HYDROLASE NUDT12"/>
    <property type="match status" value="1"/>
</dbReference>
<dbReference type="PROSITE" id="PS00893">
    <property type="entry name" value="NUDIX_BOX"/>
    <property type="match status" value="1"/>
</dbReference>
<dbReference type="GO" id="GO:0035529">
    <property type="term" value="F:NADH pyrophosphatase activity"/>
    <property type="evidence" value="ECO:0007669"/>
    <property type="project" value="TreeGrafter"/>
</dbReference>
<dbReference type="GO" id="GO:0046872">
    <property type="term" value="F:metal ion binding"/>
    <property type="evidence" value="ECO:0007669"/>
    <property type="project" value="UniProtKB-KW"/>
</dbReference>
<dbReference type="CDD" id="cd03429">
    <property type="entry name" value="NUDIX_NADH_pyrophosphatase_Nudt13"/>
    <property type="match status" value="1"/>
</dbReference>
<evidence type="ECO:0000256" key="10">
    <source>
        <dbReference type="ARBA" id="ARBA00023211"/>
    </source>
</evidence>
<dbReference type="InterPro" id="IPR049734">
    <property type="entry name" value="NudC-like_C"/>
</dbReference>
<evidence type="ECO:0000256" key="1">
    <source>
        <dbReference type="ARBA" id="ARBA00001946"/>
    </source>
</evidence>
<protein>
    <recommendedName>
        <fullName evidence="4">NAD(+) diphosphatase</fullName>
        <ecNumber evidence="4">3.6.1.22</ecNumber>
    </recommendedName>
</protein>
<evidence type="ECO:0000259" key="13">
    <source>
        <dbReference type="PROSITE" id="PS51462"/>
    </source>
</evidence>
<keyword evidence="9" id="KW-0520">NAD</keyword>
<dbReference type="PROSITE" id="PS51462">
    <property type="entry name" value="NUDIX"/>
    <property type="match status" value="1"/>
</dbReference>
<evidence type="ECO:0000313" key="14">
    <source>
        <dbReference type="EMBL" id="CCO49942.1"/>
    </source>
</evidence>
<evidence type="ECO:0000256" key="6">
    <source>
        <dbReference type="ARBA" id="ARBA00022801"/>
    </source>
</evidence>
<dbReference type="Gene3D" id="3.90.79.20">
    <property type="match status" value="1"/>
</dbReference>
<evidence type="ECO:0000256" key="3">
    <source>
        <dbReference type="ARBA" id="ARBA00009595"/>
    </source>
</evidence>
<comment type="similarity">
    <text evidence="3">Belongs to the Nudix hydrolase family. NudC subfamily.</text>
</comment>
<feature type="domain" description="Nudix hydrolase" evidence="13">
    <location>
        <begin position="125"/>
        <end position="248"/>
    </location>
</feature>
<dbReference type="InterPro" id="IPR020084">
    <property type="entry name" value="NUDIX_hydrolase_CS"/>
</dbReference>
<dbReference type="GO" id="GO:0019677">
    <property type="term" value="P:NAD+ catabolic process"/>
    <property type="evidence" value="ECO:0007669"/>
    <property type="project" value="TreeGrafter"/>
</dbReference>
<dbReference type="RefSeq" id="WP_022551810.1">
    <property type="nucleotide sequence ID" value="NZ_LK391965.1"/>
</dbReference>
<name>A0AAV2VZY6_9VIBR</name>
<dbReference type="AlphaFoldDB" id="A0AAV2VZY6"/>
<dbReference type="Proteomes" id="UP000018211">
    <property type="component" value="Unassembled WGS sequence"/>
</dbReference>
<evidence type="ECO:0000256" key="2">
    <source>
        <dbReference type="ARBA" id="ARBA00001947"/>
    </source>
</evidence>
<gene>
    <name evidence="14" type="primary">nudC</name>
    <name evidence="14" type="ORF">VIBNISOn1_950030</name>
</gene>
<keyword evidence="6 12" id="KW-0378">Hydrolase</keyword>
<proteinExistence type="inferred from homology"/>
<keyword evidence="7" id="KW-0862">Zinc</keyword>